<keyword evidence="2" id="KW-1133">Transmembrane helix</keyword>
<sequence>MSSRTLSPSDAPPTDSLDTNTGQFNYGVAMFISVLAIILLITLATFICTRLHLSYLSRATTILRSAGRSANMADHPSSFFTIVDVGLDEATLNSFPKVPYAEAKVQGLHKKEGCCCSICLGEYKESDVLRVLPDCGHLFHQKCVDPWLRLRPTCPICRNSPLPSPMPTPLAEVAPFTAAR</sequence>
<keyword evidence="1" id="KW-0479">Metal-binding</keyword>
<dbReference type="InterPro" id="IPR013083">
    <property type="entry name" value="Znf_RING/FYVE/PHD"/>
</dbReference>
<organism evidence="4">
    <name type="scientific">Opuntia streptacantha</name>
    <name type="common">Prickly pear cactus</name>
    <name type="synonym">Opuntia cardona</name>
    <dbReference type="NCBI Taxonomy" id="393608"/>
    <lineage>
        <taxon>Eukaryota</taxon>
        <taxon>Viridiplantae</taxon>
        <taxon>Streptophyta</taxon>
        <taxon>Embryophyta</taxon>
        <taxon>Tracheophyta</taxon>
        <taxon>Spermatophyta</taxon>
        <taxon>Magnoliopsida</taxon>
        <taxon>eudicotyledons</taxon>
        <taxon>Gunneridae</taxon>
        <taxon>Pentapetalae</taxon>
        <taxon>Caryophyllales</taxon>
        <taxon>Cactineae</taxon>
        <taxon>Cactaceae</taxon>
        <taxon>Opuntioideae</taxon>
        <taxon>Opuntia</taxon>
    </lineage>
</organism>
<dbReference type="Gene3D" id="3.30.40.10">
    <property type="entry name" value="Zinc/RING finger domain, C3HC4 (zinc finger)"/>
    <property type="match status" value="1"/>
</dbReference>
<feature type="domain" description="RING-type" evidence="3">
    <location>
        <begin position="116"/>
        <end position="158"/>
    </location>
</feature>
<dbReference type="PANTHER" id="PTHR46719">
    <property type="entry name" value="TRANSCRIPTION FACTOR C2H2 FAMILY-RELATED"/>
    <property type="match status" value="1"/>
</dbReference>
<feature type="transmembrane region" description="Helical" evidence="2">
    <location>
        <begin position="26"/>
        <end position="48"/>
    </location>
</feature>
<proteinExistence type="predicted"/>
<name>A0A7C8YEP1_OPUST</name>
<keyword evidence="2" id="KW-0812">Transmembrane</keyword>
<evidence type="ECO:0000256" key="2">
    <source>
        <dbReference type="SAM" id="Phobius"/>
    </source>
</evidence>
<dbReference type="SUPFAM" id="SSF57850">
    <property type="entry name" value="RING/U-box"/>
    <property type="match status" value="1"/>
</dbReference>
<keyword evidence="1" id="KW-0862">Zinc</keyword>
<dbReference type="EMBL" id="GISG01011022">
    <property type="protein sequence ID" value="MBA4616358.1"/>
    <property type="molecule type" value="Transcribed_RNA"/>
</dbReference>
<reference evidence="4" key="2">
    <citation type="submission" date="2020-07" db="EMBL/GenBank/DDBJ databases">
        <authorList>
            <person name="Vera ALvarez R."/>
            <person name="Arias-Moreno D.M."/>
            <person name="Jimenez-Jacinto V."/>
            <person name="Jimenez-Bremont J.F."/>
            <person name="Swaminathan K."/>
            <person name="Moose S.P."/>
            <person name="Guerrero-Gonzalez M.L."/>
            <person name="Marino-Ramirez L."/>
            <person name="Landsman D."/>
            <person name="Rodriguez-Kessler M."/>
            <person name="Delgado-Sanchez P."/>
        </authorList>
    </citation>
    <scope>NUCLEOTIDE SEQUENCE</scope>
    <source>
        <tissue evidence="4">Cladode</tissue>
    </source>
</reference>
<dbReference type="SMART" id="SM00184">
    <property type="entry name" value="RING"/>
    <property type="match status" value="1"/>
</dbReference>
<protein>
    <recommendedName>
        <fullName evidence="3">RING-type domain-containing protein</fullName>
    </recommendedName>
</protein>
<dbReference type="PROSITE" id="PS50089">
    <property type="entry name" value="ZF_RING_2"/>
    <property type="match status" value="1"/>
</dbReference>
<evidence type="ECO:0000256" key="1">
    <source>
        <dbReference type="PROSITE-ProRule" id="PRU00175"/>
    </source>
</evidence>
<evidence type="ECO:0000313" key="4">
    <source>
        <dbReference type="EMBL" id="MBA4616358.1"/>
    </source>
</evidence>
<keyword evidence="1" id="KW-0863">Zinc-finger</keyword>
<dbReference type="AlphaFoldDB" id="A0A7C8YEP1"/>
<dbReference type="InterPro" id="IPR045899">
    <property type="entry name" value="ATL71-like"/>
</dbReference>
<keyword evidence="2" id="KW-0472">Membrane</keyword>
<evidence type="ECO:0000259" key="3">
    <source>
        <dbReference type="PROSITE" id="PS50089"/>
    </source>
</evidence>
<dbReference type="PANTHER" id="PTHR46719:SF7">
    <property type="entry name" value="RING-H2 FINGER PROTEIN ATL71-RELATED"/>
    <property type="match status" value="1"/>
</dbReference>
<dbReference type="Pfam" id="PF13639">
    <property type="entry name" value="zf-RING_2"/>
    <property type="match status" value="1"/>
</dbReference>
<dbReference type="CDD" id="cd16454">
    <property type="entry name" value="RING-H2_PA-TM-RING"/>
    <property type="match status" value="1"/>
</dbReference>
<dbReference type="EMBL" id="GISG01011021">
    <property type="protein sequence ID" value="MBA4616357.1"/>
    <property type="molecule type" value="Transcribed_RNA"/>
</dbReference>
<dbReference type="InterPro" id="IPR001841">
    <property type="entry name" value="Znf_RING"/>
</dbReference>
<reference evidence="4" key="1">
    <citation type="journal article" date="2013" name="J. Plant Res.">
        <title>Effect of fungi and light on seed germination of three Opuntia species from semiarid lands of central Mexico.</title>
        <authorList>
            <person name="Delgado-Sanchez P."/>
            <person name="Jimenez-Bremont J.F."/>
            <person name="Guerrero-Gonzalez Mde L."/>
            <person name="Flores J."/>
        </authorList>
    </citation>
    <scope>NUCLEOTIDE SEQUENCE</scope>
    <source>
        <tissue evidence="4">Cladode</tissue>
    </source>
</reference>
<accession>A0A7C8YEP1</accession>
<dbReference type="GO" id="GO:0008270">
    <property type="term" value="F:zinc ion binding"/>
    <property type="evidence" value="ECO:0007669"/>
    <property type="project" value="UniProtKB-KW"/>
</dbReference>